<dbReference type="CDD" id="cd12156">
    <property type="entry name" value="HPPR"/>
    <property type="match status" value="1"/>
</dbReference>
<dbReference type="PANTHER" id="PTHR10996">
    <property type="entry name" value="2-HYDROXYACID DEHYDROGENASE-RELATED"/>
    <property type="match status" value="1"/>
</dbReference>
<dbReference type="InterPro" id="IPR006140">
    <property type="entry name" value="D-isomer_DH_NAD-bd"/>
</dbReference>
<feature type="domain" description="D-isomer specific 2-hydroxyacid dehydrogenase catalytic" evidence="5">
    <location>
        <begin position="41"/>
        <end position="311"/>
    </location>
</feature>
<dbReference type="SUPFAM" id="SSF52283">
    <property type="entry name" value="Formate/glycerate dehydrogenase catalytic domain-like"/>
    <property type="match status" value="1"/>
</dbReference>
<organism evidence="7 8">
    <name type="scientific">Nocardioides ginsengisoli</name>
    <dbReference type="NCBI Taxonomy" id="363868"/>
    <lineage>
        <taxon>Bacteria</taxon>
        <taxon>Bacillati</taxon>
        <taxon>Actinomycetota</taxon>
        <taxon>Actinomycetes</taxon>
        <taxon>Propionibacteriales</taxon>
        <taxon>Nocardioidaceae</taxon>
        <taxon>Nocardioides</taxon>
    </lineage>
</organism>
<keyword evidence="3" id="KW-0520">NAD</keyword>
<evidence type="ECO:0000256" key="4">
    <source>
        <dbReference type="RuleBase" id="RU003719"/>
    </source>
</evidence>
<evidence type="ECO:0000313" key="8">
    <source>
        <dbReference type="Proteomes" id="UP001597229"/>
    </source>
</evidence>
<proteinExistence type="inferred from homology"/>
<evidence type="ECO:0000259" key="5">
    <source>
        <dbReference type="Pfam" id="PF00389"/>
    </source>
</evidence>
<dbReference type="Gene3D" id="3.40.50.720">
    <property type="entry name" value="NAD(P)-binding Rossmann-like Domain"/>
    <property type="match status" value="2"/>
</dbReference>
<feature type="domain" description="D-isomer specific 2-hydroxyacid dehydrogenase NAD-binding" evidence="6">
    <location>
        <begin position="110"/>
        <end position="282"/>
    </location>
</feature>
<keyword evidence="2 4" id="KW-0560">Oxidoreductase</keyword>
<dbReference type="Pfam" id="PF00389">
    <property type="entry name" value="2-Hacid_dh"/>
    <property type="match status" value="1"/>
</dbReference>
<dbReference type="InterPro" id="IPR006139">
    <property type="entry name" value="D-isomer_2_OHA_DH_cat_dom"/>
</dbReference>
<reference evidence="8" key="1">
    <citation type="journal article" date="2019" name="Int. J. Syst. Evol. Microbiol.">
        <title>The Global Catalogue of Microorganisms (GCM) 10K type strain sequencing project: providing services to taxonomists for standard genome sequencing and annotation.</title>
        <authorList>
            <consortium name="The Broad Institute Genomics Platform"/>
            <consortium name="The Broad Institute Genome Sequencing Center for Infectious Disease"/>
            <person name="Wu L."/>
            <person name="Ma J."/>
        </authorList>
    </citation>
    <scope>NUCLEOTIDE SEQUENCE [LARGE SCALE GENOMIC DNA]</scope>
    <source>
        <strain evidence="8">CCUG 52478</strain>
    </source>
</reference>
<dbReference type="InterPro" id="IPR050223">
    <property type="entry name" value="D-isomer_2-hydroxyacid_DH"/>
</dbReference>
<dbReference type="PANTHER" id="PTHR10996:SF178">
    <property type="entry name" value="2-HYDROXYACID DEHYDROGENASE YGL185C-RELATED"/>
    <property type="match status" value="1"/>
</dbReference>
<dbReference type="InterPro" id="IPR036291">
    <property type="entry name" value="NAD(P)-bd_dom_sf"/>
</dbReference>
<evidence type="ECO:0000256" key="1">
    <source>
        <dbReference type="ARBA" id="ARBA00005854"/>
    </source>
</evidence>
<name>A0ABW3W2Y7_9ACTN</name>
<dbReference type="RefSeq" id="WP_367919966.1">
    <property type="nucleotide sequence ID" value="NZ_BAABAC010000024.1"/>
</dbReference>
<evidence type="ECO:0000259" key="6">
    <source>
        <dbReference type="Pfam" id="PF02826"/>
    </source>
</evidence>
<gene>
    <name evidence="7" type="ORF">ACFQ3F_17640</name>
</gene>
<dbReference type="Proteomes" id="UP001597229">
    <property type="component" value="Unassembled WGS sequence"/>
</dbReference>
<evidence type="ECO:0000256" key="2">
    <source>
        <dbReference type="ARBA" id="ARBA00023002"/>
    </source>
</evidence>
<protein>
    <submittedName>
        <fullName evidence="7">2-hydroxyacid dehydrogenase</fullName>
    </submittedName>
</protein>
<dbReference type="EMBL" id="JBHTLX010000021">
    <property type="protein sequence ID" value="MFD1249627.1"/>
    <property type="molecule type" value="Genomic_DNA"/>
</dbReference>
<sequence length="318" mass="33253">MSRPTVLRVPPLSPQLHAAVGDRYDALDLPTDADARAAFLAEHGGDVVAIVSTNGGRVPGDLIAALPRLGVIANQGVGYDNIDVPAALERGIAVSNTPEVLDDAVADTALALLLAVRRRVVVADLFVRAGEWSKGEFPLTDQVSGSRVGILGLGRIGQTIARRLQVFGCTISYHNRHRVPGVSHTYAASPAELARSVDNLIAVVPGGAATQAIIDREVLDALGPDGVLINVARGSVVDQDALVAALVEGRLGGAGLDVFAEEPQVPAELTTMDNVVLLPHVGSATHETRAAMRRLTLDNLASWLTDGTLLTPIPEMGR</sequence>
<dbReference type="Pfam" id="PF02826">
    <property type="entry name" value="2-Hacid_dh_C"/>
    <property type="match status" value="1"/>
</dbReference>
<comment type="similarity">
    <text evidence="1 4">Belongs to the D-isomer specific 2-hydroxyacid dehydrogenase family.</text>
</comment>
<evidence type="ECO:0000256" key="3">
    <source>
        <dbReference type="ARBA" id="ARBA00023027"/>
    </source>
</evidence>
<accession>A0ABW3W2Y7</accession>
<dbReference type="SUPFAM" id="SSF51735">
    <property type="entry name" value="NAD(P)-binding Rossmann-fold domains"/>
    <property type="match status" value="1"/>
</dbReference>
<dbReference type="InterPro" id="IPR029752">
    <property type="entry name" value="D-isomer_DH_CS1"/>
</dbReference>
<evidence type="ECO:0000313" key="7">
    <source>
        <dbReference type="EMBL" id="MFD1249627.1"/>
    </source>
</evidence>
<comment type="caution">
    <text evidence="7">The sequence shown here is derived from an EMBL/GenBank/DDBJ whole genome shotgun (WGS) entry which is preliminary data.</text>
</comment>
<keyword evidence="8" id="KW-1185">Reference proteome</keyword>
<dbReference type="PROSITE" id="PS00065">
    <property type="entry name" value="D_2_HYDROXYACID_DH_1"/>
    <property type="match status" value="1"/>
</dbReference>